<evidence type="ECO:0000313" key="6">
    <source>
        <dbReference type="EMBL" id="KAK7863958.1"/>
    </source>
</evidence>
<dbReference type="PROSITE" id="PS50297">
    <property type="entry name" value="ANK_REP_REGION"/>
    <property type="match status" value="5"/>
</dbReference>
<dbReference type="SUPFAM" id="SSF48403">
    <property type="entry name" value="Ankyrin repeat"/>
    <property type="match status" value="1"/>
</dbReference>
<dbReference type="PROSITE" id="PS50088">
    <property type="entry name" value="ANK_REPEAT"/>
    <property type="match status" value="6"/>
</dbReference>
<dbReference type="Pfam" id="PF00023">
    <property type="entry name" value="Ank"/>
    <property type="match status" value="1"/>
</dbReference>
<dbReference type="PANTHER" id="PTHR24198:SF165">
    <property type="entry name" value="ANKYRIN REPEAT-CONTAINING PROTEIN-RELATED"/>
    <property type="match status" value="1"/>
</dbReference>
<dbReference type="AlphaFoldDB" id="A0AAN9VV85"/>
<dbReference type="InterPro" id="IPR007111">
    <property type="entry name" value="NACHT_NTPase"/>
</dbReference>
<dbReference type="InterPro" id="IPR002110">
    <property type="entry name" value="Ankyrin_rpt"/>
</dbReference>
<feature type="repeat" description="ANK" evidence="3">
    <location>
        <begin position="807"/>
        <end position="839"/>
    </location>
</feature>
<dbReference type="EMBL" id="JAZDUA010000214">
    <property type="protein sequence ID" value="KAK7863958.1"/>
    <property type="molecule type" value="Genomic_DNA"/>
</dbReference>
<organism evidence="6 7">
    <name type="scientific">Gryllus longicercus</name>
    <dbReference type="NCBI Taxonomy" id="2509291"/>
    <lineage>
        <taxon>Eukaryota</taxon>
        <taxon>Metazoa</taxon>
        <taxon>Ecdysozoa</taxon>
        <taxon>Arthropoda</taxon>
        <taxon>Hexapoda</taxon>
        <taxon>Insecta</taxon>
        <taxon>Pterygota</taxon>
        <taxon>Neoptera</taxon>
        <taxon>Polyneoptera</taxon>
        <taxon>Orthoptera</taxon>
        <taxon>Ensifera</taxon>
        <taxon>Gryllidea</taxon>
        <taxon>Grylloidea</taxon>
        <taxon>Gryllidae</taxon>
        <taxon>Gryllinae</taxon>
        <taxon>Gryllus</taxon>
    </lineage>
</organism>
<evidence type="ECO:0000256" key="2">
    <source>
        <dbReference type="ARBA" id="ARBA00023043"/>
    </source>
</evidence>
<evidence type="ECO:0000256" key="1">
    <source>
        <dbReference type="ARBA" id="ARBA00022737"/>
    </source>
</evidence>
<dbReference type="PANTHER" id="PTHR24198">
    <property type="entry name" value="ANKYRIN REPEAT AND PROTEIN KINASE DOMAIN-CONTAINING PROTEIN"/>
    <property type="match status" value="1"/>
</dbReference>
<feature type="domain" description="NACHT" evidence="5">
    <location>
        <begin position="148"/>
        <end position="310"/>
    </location>
</feature>
<sequence>MRSARDRFLLSGFPDDLLDQLRSPDGPWQECLPSGALVSTCELPRTGWGATGAQCTTLQRLAAIGKRTSRTKWREWDPLKNSDKKDVKSKIMNVHWLTYERGEIIWNSTDGDSRALHKYIHKMTSKCRDSPVCGHSDIRDFLEWRDSTILLTDIAGMGKSMFITRVAHAIKEARKTNWVLVVRMSEGRIMNELPASIGLHHVFELLRRSNVSKQSSFVETSTKFLEECFNSTGSMDVLIDGVDEVCPVHKEKALNILKLLQSTLHTRGGRLWVAARTMLEEDLAQTLKCAAPLTLRPFTPRDQQRYLMLHWKNSFKDVDQKELESRIGVLVNVVRQVTSSGDHSLCDVPLYTCMLAKAYEGDELLPLIGDHRVDLPSCINRLALYKKFVLKTLCVVWDKVGIAEEDRVNLGISSEDEVLEKHMLYAVLDCFNDKKLLGENYEKAKKAVNELESEFEKEKMLKKGIISDFIDGKPTFVHRSITEYLAAQWLLGKYKSLPDLTQALYDGDFGEVRYFFDALMAEGRTLHEAALAGRLTAVRAVLIHPENVNEEDRGGRRALHLAAICGHQQIVRVILEAGGDANLRDSVLGWTPLRYADAILRFPSGKWDWLSLKKDALPQLTVAEQLLSFRAKTRDAVNIIKQENLLDYAFRKDYAEIAKIFVKKGGPIFVQKLRGENFMHRAAFQGSRQVMAMLIRSGFCVNASEKNRGDTPLHVAAQEGLKDVCELLLQNGASVNKADKNGDTPLHRTAQEGHDAVCCLFLARGADKDAKDSVGRTPLHDAAVRGHDAVCRALLESGATVNVRDSRHVTALHEAARWGHAAICRMLLEHGADATVFNLRGESAFDLARKHEHEDVCEVVRDNTSK</sequence>
<dbReference type="Gene3D" id="1.25.40.20">
    <property type="entry name" value="Ankyrin repeat-containing domain"/>
    <property type="match status" value="3"/>
</dbReference>
<evidence type="ECO:0000259" key="5">
    <source>
        <dbReference type="Pfam" id="PF05729"/>
    </source>
</evidence>
<feature type="repeat" description="ANK" evidence="3">
    <location>
        <begin position="708"/>
        <end position="740"/>
    </location>
</feature>
<keyword evidence="2 3" id="KW-0040">ANK repeat</keyword>
<feature type="repeat" description="ANK" evidence="3">
    <location>
        <begin position="741"/>
        <end position="773"/>
    </location>
</feature>
<evidence type="ECO:0000313" key="7">
    <source>
        <dbReference type="Proteomes" id="UP001378592"/>
    </source>
</evidence>
<evidence type="ECO:0000256" key="4">
    <source>
        <dbReference type="SAM" id="Coils"/>
    </source>
</evidence>
<keyword evidence="1" id="KW-0677">Repeat</keyword>
<dbReference type="InterPro" id="IPR036770">
    <property type="entry name" value="Ankyrin_rpt-contain_sf"/>
</dbReference>
<feature type="coiled-coil region" evidence="4">
    <location>
        <begin position="434"/>
        <end position="461"/>
    </location>
</feature>
<feature type="repeat" description="ANK" evidence="3">
    <location>
        <begin position="774"/>
        <end position="806"/>
    </location>
</feature>
<accession>A0AAN9VV85</accession>
<reference evidence="6 7" key="1">
    <citation type="submission" date="2024-03" db="EMBL/GenBank/DDBJ databases">
        <title>The genome assembly and annotation of the cricket Gryllus longicercus Weissman &amp; Gray.</title>
        <authorList>
            <person name="Szrajer S."/>
            <person name="Gray D."/>
            <person name="Ylla G."/>
        </authorList>
    </citation>
    <scope>NUCLEOTIDE SEQUENCE [LARGE SCALE GENOMIC DNA]</scope>
    <source>
        <strain evidence="6">DAG 2021-001</strain>
        <tissue evidence="6">Whole body minus gut</tissue>
    </source>
</reference>
<feature type="repeat" description="ANK" evidence="3">
    <location>
        <begin position="674"/>
        <end position="706"/>
    </location>
</feature>
<comment type="caution">
    <text evidence="6">The sequence shown here is derived from an EMBL/GenBank/DDBJ whole genome shotgun (WGS) entry which is preliminary data.</text>
</comment>
<keyword evidence="4" id="KW-0175">Coiled coil</keyword>
<proteinExistence type="predicted"/>
<feature type="repeat" description="ANK" evidence="3">
    <location>
        <begin position="554"/>
        <end position="586"/>
    </location>
</feature>
<protein>
    <recommendedName>
        <fullName evidence="5">NACHT domain-containing protein</fullName>
    </recommendedName>
</protein>
<gene>
    <name evidence="6" type="ORF">R5R35_000075</name>
</gene>
<dbReference type="Proteomes" id="UP001378592">
    <property type="component" value="Unassembled WGS sequence"/>
</dbReference>
<dbReference type="Pfam" id="PF05729">
    <property type="entry name" value="NACHT"/>
    <property type="match status" value="1"/>
</dbReference>
<dbReference type="InterPro" id="IPR027417">
    <property type="entry name" value="P-loop_NTPase"/>
</dbReference>
<dbReference type="Pfam" id="PF12796">
    <property type="entry name" value="Ank_2"/>
    <property type="match status" value="2"/>
</dbReference>
<keyword evidence="7" id="KW-1185">Reference proteome</keyword>
<dbReference type="Gene3D" id="3.40.50.300">
    <property type="entry name" value="P-loop containing nucleotide triphosphate hydrolases"/>
    <property type="match status" value="1"/>
</dbReference>
<evidence type="ECO:0000256" key="3">
    <source>
        <dbReference type="PROSITE-ProRule" id="PRU00023"/>
    </source>
</evidence>
<name>A0AAN9VV85_9ORTH</name>
<dbReference type="SMART" id="SM00248">
    <property type="entry name" value="ANK"/>
    <property type="match status" value="8"/>
</dbReference>
<dbReference type="PRINTS" id="PR01415">
    <property type="entry name" value="ANKYRIN"/>
</dbReference>